<evidence type="ECO:0000313" key="1">
    <source>
        <dbReference type="EMBL" id="QHT09654.1"/>
    </source>
</evidence>
<reference evidence="1" key="1">
    <citation type="journal article" date="2020" name="Nature">
        <title>Giant virus diversity and host interactions through global metagenomics.</title>
        <authorList>
            <person name="Schulz F."/>
            <person name="Roux S."/>
            <person name="Paez-Espino D."/>
            <person name="Jungbluth S."/>
            <person name="Walsh D.A."/>
            <person name="Denef V.J."/>
            <person name="McMahon K.D."/>
            <person name="Konstantinidis K.T."/>
            <person name="Eloe-Fadrosh E.A."/>
            <person name="Kyrpides N.C."/>
            <person name="Woyke T."/>
        </authorList>
    </citation>
    <scope>NUCLEOTIDE SEQUENCE</scope>
    <source>
        <strain evidence="1">GVMAG-M-3300023174-102</strain>
    </source>
</reference>
<proteinExistence type="predicted"/>
<sequence>MEKQPYTNQEFNISCEKDLTYNDKLIRTPNQSPKRVIQPPAPRRLSSKEALINTFFHIFAEADFYVEEDKVLNELLEKHIYYPSLVDIETVMTKYKIGPKNRCLECHIDMGIQNPRQLCGRIRCVHR</sequence>
<accession>A0A6C0D0M9</accession>
<name>A0A6C0D0M9_9ZZZZ</name>
<dbReference type="AlphaFoldDB" id="A0A6C0D0M9"/>
<organism evidence="1">
    <name type="scientific">viral metagenome</name>
    <dbReference type="NCBI Taxonomy" id="1070528"/>
    <lineage>
        <taxon>unclassified sequences</taxon>
        <taxon>metagenomes</taxon>
        <taxon>organismal metagenomes</taxon>
    </lineage>
</organism>
<dbReference type="EMBL" id="MN739514">
    <property type="protein sequence ID" value="QHT09654.1"/>
    <property type="molecule type" value="Genomic_DNA"/>
</dbReference>
<protein>
    <submittedName>
        <fullName evidence="1">Uncharacterized protein</fullName>
    </submittedName>
</protein>